<gene>
    <name evidence="1" type="ORF">BpHYR1_048360</name>
</gene>
<dbReference type="EMBL" id="REGN01005835">
    <property type="protein sequence ID" value="RNA11847.1"/>
    <property type="molecule type" value="Genomic_DNA"/>
</dbReference>
<evidence type="ECO:0000313" key="1">
    <source>
        <dbReference type="EMBL" id="RNA11847.1"/>
    </source>
</evidence>
<accession>A0A3M7QK70</accession>
<dbReference type="Proteomes" id="UP000276133">
    <property type="component" value="Unassembled WGS sequence"/>
</dbReference>
<dbReference type="AlphaFoldDB" id="A0A3M7QK70"/>
<reference evidence="1 2" key="1">
    <citation type="journal article" date="2018" name="Sci. Rep.">
        <title>Genomic signatures of local adaptation to the degree of environmental predictability in rotifers.</title>
        <authorList>
            <person name="Franch-Gras L."/>
            <person name="Hahn C."/>
            <person name="Garcia-Roger E.M."/>
            <person name="Carmona M.J."/>
            <person name="Serra M."/>
            <person name="Gomez A."/>
        </authorList>
    </citation>
    <scope>NUCLEOTIDE SEQUENCE [LARGE SCALE GENOMIC DNA]</scope>
    <source>
        <strain evidence="1">HYR1</strain>
    </source>
</reference>
<evidence type="ECO:0000313" key="2">
    <source>
        <dbReference type="Proteomes" id="UP000276133"/>
    </source>
</evidence>
<organism evidence="1 2">
    <name type="scientific">Brachionus plicatilis</name>
    <name type="common">Marine rotifer</name>
    <name type="synonym">Brachionus muelleri</name>
    <dbReference type="NCBI Taxonomy" id="10195"/>
    <lineage>
        <taxon>Eukaryota</taxon>
        <taxon>Metazoa</taxon>
        <taxon>Spiralia</taxon>
        <taxon>Gnathifera</taxon>
        <taxon>Rotifera</taxon>
        <taxon>Eurotatoria</taxon>
        <taxon>Monogononta</taxon>
        <taxon>Pseudotrocha</taxon>
        <taxon>Ploima</taxon>
        <taxon>Brachionidae</taxon>
        <taxon>Brachionus</taxon>
    </lineage>
</organism>
<protein>
    <submittedName>
        <fullName evidence="1">Uncharacterized protein</fullName>
    </submittedName>
</protein>
<keyword evidence="2" id="KW-1185">Reference proteome</keyword>
<name>A0A3M7QK70_BRAPC</name>
<proteinExistence type="predicted"/>
<sequence>MTLLLDFSFKVFSIILTKKAELKKPILRTKKAGLLLKVFKVYHKWVHLVYFIKKHCEYELVLDSIKFKLLFTKSIVLSKNRGFS</sequence>
<comment type="caution">
    <text evidence="1">The sequence shown here is derived from an EMBL/GenBank/DDBJ whole genome shotgun (WGS) entry which is preliminary data.</text>
</comment>